<comment type="subcellular location">
    <subcellularLocation>
        <location evidence="1">Mitochondrion inner membrane</location>
        <topology evidence="1">Single-pass membrane protein</topology>
    </subcellularLocation>
</comment>
<keyword evidence="12" id="KW-1185">Reference proteome</keyword>
<dbReference type="SUPFAM" id="SSF81431">
    <property type="entry name" value="Mitochondrial cytochrome c oxidase subunit VIIIb (aka IX)"/>
    <property type="match status" value="1"/>
</dbReference>
<dbReference type="GO" id="GO:0005743">
    <property type="term" value="C:mitochondrial inner membrane"/>
    <property type="evidence" value="ECO:0007669"/>
    <property type="project" value="UniProtKB-SubCell"/>
</dbReference>
<evidence type="ECO:0000256" key="5">
    <source>
        <dbReference type="ARBA" id="ARBA00022792"/>
    </source>
</evidence>
<gene>
    <name evidence="11" type="ORF">G0U57_001619</name>
</gene>
<dbReference type="InterPro" id="IPR003205">
    <property type="entry name" value="Cyt_c_oxidase_su8"/>
</dbReference>
<dbReference type="Pfam" id="PF02285">
    <property type="entry name" value="COX8"/>
    <property type="match status" value="1"/>
</dbReference>
<evidence type="ECO:0000256" key="3">
    <source>
        <dbReference type="ARBA" id="ARBA00010117"/>
    </source>
</evidence>
<comment type="similarity">
    <text evidence="3">Belongs to the cytochrome c oxidase VIII family.</text>
</comment>
<feature type="transmembrane region" description="Helical" evidence="10">
    <location>
        <begin position="35"/>
        <end position="54"/>
    </location>
</feature>
<evidence type="ECO:0000256" key="2">
    <source>
        <dbReference type="ARBA" id="ARBA00004673"/>
    </source>
</evidence>
<organism evidence="11 12">
    <name type="scientific">Chelydra serpentina</name>
    <name type="common">Snapping turtle</name>
    <name type="synonym">Testudo serpentina</name>
    <dbReference type="NCBI Taxonomy" id="8475"/>
    <lineage>
        <taxon>Eukaryota</taxon>
        <taxon>Metazoa</taxon>
        <taxon>Chordata</taxon>
        <taxon>Craniata</taxon>
        <taxon>Vertebrata</taxon>
        <taxon>Euteleostomi</taxon>
        <taxon>Archelosauria</taxon>
        <taxon>Testudinata</taxon>
        <taxon>Testudines</taxon>
        <taxon>Cryptodira</taxon>
        <taxon>Durocryptodira</taxon>
        <taxon>Americhelydia</taxon>
        <taxon>Chelydroidea</taxon>
        <taxon>Chelydridae</taxon>
        <taxon>Chelydra</taxon>
    </lineage>
</organism>
<evidence type="ECO:0000313" key="12">
    <source>
        <dbReference type="Proteomes" id="UP000765507"/>
    </source>
</evidence>
<protein>
    <submittedName>
        <fullName evidence="11">Uncharacterized protein</fullName>
    </submittedName>
</protein>
<dbReference type="Gene3D" id="4.10.81.10">
    <property type="entry name" value="Cytochrome c oxidase, subunit 8"/>
    <property type="match status" value="1"/>
</dbReference>
<evidence type="ECO:0000256" key="4">
    <source>
        <dbReference type="ARBA" id="ARBA00022692"/>
    </source>
</evidence>
<keyword evidence="9 10" id="KW-0472">Membrane</keyword>
<dbReference type="Proteomes" id="UP000765507">
    <property type="component" value="Unassembled WGS sequence"/>
</dbReference>
<dbReference type="GO" id="GO:0045277">
    <property type="term" value="C:respiratory chain complex IV"/>
    <property type="evidence" value="ECO:0007669"/>
    <property type="project" value="InterPro"/>
</dbReference>
<accession>A0A8T1TF22</accession>
<evidence type="ECO:0000256" key="9">
    <source>
        <dbReference type="ARBA" id="ARBA00023136"/>
    </source>
</evidence>
<proteinExistence type="inferred from homology"/>
<keyword evidence="5" id="KW-0999">Mitochondrion inner membrane</keyword>
<keyword evidence="6" id="KW-0809">Transit peptide</keyword>
<keyword evidence="8" id="KW-0496">Mitochondrion</keyword>
<dbReference type="GO" id="GO:0006123">
    <property type="term" value="P:mitochondrial electron transport, cytochrome c to oxygen"/>
    <property type="evidence" value="ECO:0007669"/>
    <property type="project" value="InterPro"/>
</dbReference>
<dbReference type="EMBL" id="JAHGAV010000011">
    <property type="protein sequence ID" value="KAG6939520.1"/>
    <property type="molecule type" value="Genomic_DNA"/>
</dbReference>
<reference evidence="11 12" key="1">
    <citation type="journal article" date="2020" name="G3 (Bethesda)">
        <title>Draft Genome of the Common Snapping Turtle, Chelydra serpentina, a Model for Phenotypic Plasticity in Reptiles.</title>
        <authorList>
            <person name="Das D."/>
            <person name="Singh S.K."/>
            <person name="Bierstedt J."/>
            <person name="Erickson A."/>
            <person name="Galli G.L.J."/>
            <person name="Crossley D.A. 2nd"/>
            <person name="Rhen T."/>
        </authorList>
    </citation>
    <scope>NUCLEOTIDE SEQUENCE [LARGE SCALE GENOMIC DNA]</scope>
    <source>
        <strain evidence="11">KW</strain>
    </source>
</reference>
<name>A0A8T1TF22_CHESE</name>
<evidence type="ECO:0000256" key="6">
    <source>
        <dbReference type="ARBA" id="ARBA00022946"/>
    </source>
</evidence>
<dbReference type="InterPro" id="IPR036548">
    <property type="entry name" value="Cyt_c_oxidase_su8_sf"/>
</dbReference>
<evidence type="ECO:0000256" key="1">
    <source>
        <dbReference type="ARBA" id="ARBA00004434"/>
    </source>
</evidence>
<comment type="pathway">
    <text evidence="2">Energy metabolism; oxidative phosphorylation.</text>
</comment>
<keyword evidence="4 10" id="KW-0812">Transmembrane</keyword>
<evidence type="ECO:0000256" key="7">
    <source>
        <dbReference type="ARBA" id="ARBA00022989"/>
    </source>
</evidence>
<evidence type="ECO:0000256" key="8">
    <source>
        <dbReference type="ARBA" id="ARBA00023128"/>
    </source>
</evidence>
<keyword evidence="7 10" id="KW-1133">Transmembrane helix</keyword>
<evidence type="ECO:0000313" key="11">
    <source>
        <dbReference type="EMBL" id="KAG6939520.1"/>
    </source>
</evidence>
<sequence>MSLSSTKPLSCKPGALTCGAEGVVTLGQDLHEETVISLGAFFVTVLVPSGWVLANMENYKKRD</sequence>
<comment type="caution">
    <text evidence="11">The sequence shown here is derived from an EMBL/GenBank/DDBJ whole genome shotgun (WGS) entry which is preliminary data.</text>
</comment>
<dbReference type="AlphaFoldDB" id="A0A8T1TF22"/>
<dbReference type="OrthoDB" id="8931496at2759"/>
<evidence type="ECO:0000256" key="10">
    <source>
        <dbReference type="SAM" id="Phobius"/>
    </source>
</evidence>